<dbReference type="PROSITE" id="PS50928">
    <property type="entry name" value="ABC_TM1"/>
    <property type="match status" value="1"/>
</dbReference>
<evidence type="ECO:0000256" key="7">
    <source>
        <dbReference type="ARBA" id="ARBA00023136"/>
    </source>
</evidence>
<keyword evidence="4" id="KW-1003">Cell membrane</keyword>
<evidence type="ECO:0000256" key="5">
    <source>
        <dbReference type="ARBA" id="ARBA00022692"/>
    </source>
</evidence>
<dbReference type="CDD" id="cd06261">
    <property type="entry name" value="TM_PBP2"/>
    <property type="match status" value="1"/>
</dbReference>
<keyword evidence="3 8" id="KW-0813">Transport</keyword>
<protein>
    <submittedName>
        <fullName evidence="10">ABC transporter permease</fullName>
    </submittedName>
</protein>
<evidence type="ECO:0000256" key="3">
    <source>
        <dbReference type="ARBA" id="ARBA00022448"/>
    </source>
</evidence>
<dbReference type="PANTHER" id="PTHR42929">
    <property type="entry name" value="INNER MEMBRANE ABC TRANSPORTER PERMEASE PROTEIN YDCU-RELATED-RELATED"/>
    <property type="match status" value="1"/>
</dbReference>
<dbReference type="RefSeq" id="WP_349638454.1">
    <property type="nucleotide sequence ID" value="NZ_CP090958.1"/>
</dbReference>
<dbReference type="InterPro" id="IPR000515">
    <property type="entry name" value="MetI-like"/>
</dbReference>
<feature type="domain" description="ABC transmembrane type-1" evidence="9">
    <location>
        <begin position="75"/>
        <end position="281"/>
    </location>
</feature>
<evidence type="ECO:0000256" key="1">
    <source>
        <dbReference type="ARBA" id="ARBA00004651"/>
    </source>
</evidence>
<comment type="similarity">
    <text evidence="2">Belongs to the binding-protein-dependent transport system permease family. CysTW subfamily.</text>
</comment>
<proteinExistence type="inferred from homology"/>
<feature type="transmembrane region" description="Helical" evidence="8">
    <location>
        <begin position="27"/>
        <end position="50"/>
    </location>
</feature>
<evidence type="ECO:0000313" key="10">
    <source>
        <dbReference type="EMBL" id="WGW11664.1"/>
    </source>
</evidence>
<evidence type="ECO:0000256" key="8">
    <source>
        <dbReference type="RuleBase" id="RU363032"/>
    </source>
</evidence>
<name>A0ABY8QTN4_9MICO</name>
<evidence type="ECO:0000259" key="9">
    <source>
        <dbReference type="PROSITE" id="PS50928"/>
    </source>
</evidence>
<dbReference type="Pfam" id="PF00528">
    <property type="entry name" value="BPD_transp_1"/>
    <property type="match status" value="1"/>
</dbReference>
<evidence type="ECO:0000313" key="11">
    <source>
        <dbReference type="Proteomes" id="UP001209083"/>
    </source>
</evidence>
<dbReference type="EMBL" id="CP090958">
    <property type="protein sequence ID" value="WGW11664.1"/>
    <property type="molecule type" value="Genomic_DNA"/>
</dbReference>
<keyword evidence="7 8" id="KW-0472">Membrane</keyword>
<dbReference type="PANTHER" id="PTHR42929:SF5">
    <property type="entry name" value="ABC TRANSPORTER PERMEASE PROTEIN"/>
    <property type="match status" value="1"/>
</dbReference>
<comment type="subcellular location">
    <subcellularLocation>
        <location evidence="1 8">Cell membrane</location>
        <topology evidence="1 8">Multi-pass membrane protein</topology>
    </subcellularLocation>
</comment>
<dbReference type="SUPFAM" id="SSF161098">
    <property type="entry name" value="MetI-like"/>
    <property type="match status" value="1"/>
</dbReference>
<feature type="transmembrane region" description="Helical" evidence="8">
    <location>
        <begin position="265"/>
        <end position="285"/>
    </location>
</feature>
<feature type="transmembrane region" description="Helical" evidence="8">
    <location>
        <begin position="161"/>
        <end position="182"/>
    </location>
</feature>
<dbReference type="InterPro" id="IPR035906">
    <property type="entry name" value="MetI-like_sf"/>
</dbReference>
<evidence type="ECO:0000256" key="2">
    <source>
        <dbReference type="ARBA" id="ARBA00007069"/>
    </source>
</evidence>
<sequence>MAELGEDGMSSGANTTRKQVLEGHASWNVLIWPALIFMAALFLLPFIQTAVRSLTDPGPENYGIFLSDPIYLRSLLTTFTTAIIVTVVALLIAYPYAYLMYRATPRMAGVLTLLVMLPFFTSLLVRTYAWTVWLQQTGIINSALLNLGIIESPLALMRNTLGVAIGMTHSLLPFMVFPIYASMRRVPPNLMPAARSLGANNPLAFRTVFMPLTTPGIVSGCLIVFVMSLGYYVTPALLGAPDNAMLSELVVNQVEQQIEFGTGSAIGMVLLLVTLIVLFIGTRVVRFKDIVTGGR</sequence>
<reference evidence="10 11" key="1">
    <citation type="submission" date="2023-05" db="EMBL/GenBank/DDBJ databases">
        <title>Lithophilousrod everest ZFBP1038 complete genpme.</title>
        <authorList>
            <person name="Tian M."/>
        </authorList>
    </citation>
    <scope>NUCLEOTIDE SEQUENCE [LARGE SCALE GENOMIC DNA]</scope>
    <source>
        <strain evidence="10 11">ZFBP1038</strain>
    </source>
</reference>
<feature type="transmembrane region" description="Helical" evidence="8">
    <location>
        <begin position="108"/>
        <end position="129"/>
    </location>
</feature>
<feature type="transmembrane region" description="Helical" evidence="8">
    <location>
        <begin position="203"/>
        <end position="233"/>
    </location>
</feature>
<dbReference type="Proteomes" id="UP001209083">
    <property type="component" value="Chromosome"/>
</dbReference>
<accession>A0ABY8QTN4</accession>
<dbReference type="Gene3D" id="1.10.3720.10">
    <property type="entry name" value="MetI-like"/>
    <property type="match status" value="1"/>
</dbReference>
<keyword evidence="11" id="KW-1185">Reference proteome</keyword>
<gene>
    <name evidence="10" type="ORF">LWF01_16460</name>
</gene>
<keyword evidence="6 8" id="KW-1133">Transmembrane helix</keyword>
<feature type="transmembrane region" description="Helical" evidence="8">
    <location>
        <begin position="70"/>
        <end position="96"/>
    </location>
</feature>
<evidence type="ECO:0000256" key="6">
    <source>
        <dbReference type="ARBA" id="ARBA00022989"/>
    </source>
</evidence>
<evidence type="ECO:0000256" key="4">
    <source>
        <dbReference type="ARBA" id="ARBA00022475"/>
    </source>
</evidence>
<keyword evidence="5 8" id="KW-0812">Transmembrane</keyword>
<organism evidence="10 11">
    <name type="scientific">Saxibacter everestensis</name>
    <dbReference type="NCBI Taxonomy" id="2909229"/>
    <lineage>
        <taxon>Bacteria</taxon>
        <taxon>Bacillati</taxon>
        <taxon>Actinomycetota</taxon>
        <taxon>Actinomycetes</taxon>
        <taxon>Micrococcales</taxon>
        <taxon>Brevibacteriaceae</taxon>
        <taxon>Saxibacter</taxon>
    </lineage>
</organism>